<gene>
    <name evidence="1" type="ORF">B9479_004188</name>
</gene>
<dbReference type="AlphaFoldDB" id="A0A5D3AYH3"/>
<dbReference type="Proteomes" id="UP000322245">
    <property type="component" value="Unassembled WGS sequence"/>
</dbReference>
<dbReference type="EMBL" id="NIDF01000045">
    <property type="protein sequence ID" value="TYJ55150.1"/>
    <property type="molecule type" value="Genomic_DNA"/>
</dbReference>
<evidence type="ECO:0000313" key="2">
    <source>
        <dbReference type="Proteomes" id="UP000322245"/>
    </source>
</evidence>
<comment type="caution">
    <text evidence="1">The sequence shown here is derived from an EMBL/GenBank/DDBJ whole genome shotgun (WGS) entry which is preliminary data.</text>
</comment>
<reference evidence="1 2" key="1">
    <citation type="submission" date="2017-05" db="EMBL/GenBank/DDBJ databases">
        <title>The Genome Sequence of Tsuchiyaea wingfieldii DSM 27421.</title>
        <authorList>
            <person name="Cuomo C."/>
            <person name="Passer A."/>
            <person name="Billmyre B."/>
            <person name="Heitman J."/>
        </authorList>
    </citation>
    <scope>NUCLEOTIDE SEQUENCE [LARGE SCALE GENOMIC DNA]</scope>
    <source>
        <strain evidence="1 2">DSM 27421</strain>
    </source>
</reference>
<proteinExistence type="predicted"/>
<sequence length="122" mass="13150">MSATADRSAISRHATRITNTFMTSLNNDLAANRYGEEESAILRQSRSSINEVLNHTVSVALKYDMDFKERKGETAGSMDNVEFTSTVITPAAGVGVMMSGYLSGDGWSGSTSTIRVPLARLP</sequence>
<evidence type="ECO:0000313" key="1">
    <source>
        <dbReference type="EMBL" id="TYJ55150.1"/>
    </source>
</evidence>
<keyword evidence="2" id="KW-1185">Reference proteome</keyword>
<accession>A0A5D3AYH3</accession>
<name>A0A5D3AYH3_9TREE</name>
<organism evidence="1 2">
    <name type="scientific">Cryptococcus floricola</name>
    <dbReference type="NCBI Taxonomy" id="2591691"/>
    <lineage>
        <taxon>Eukaryota</taxon>
        <taxon>Fungi</taxon>
        <taxon>Dikarya</taxon>
        <taxon>Basidiomycota</taxon>
        <taxon>Agaricomycotina</taxon>
        <taxon>Tremellomycetes</taxon>
        <taxon>Tremellales</taxon>
        <taxon>Cryptococcaceae</taxon>
        <taxon>Cryptococcus</taxon>
    </lineage>
</organism>
<protein>
    <submittedName>
        <fullName evidence="1">Uncharacterized protein</fullName>
    </submittedName>
</protein>